<keyword evidence="3" id="KW-1185">Reference proteome</keyword>
<gene>
    <name evidence="2" type="ORF">E0486_08380</name>
</gene>
<name>A0A4R4E576_9BACT</name>
<dbReference type="EMBL" id="SKFH01000010">
    <property type="protein sequence ID" value="TCZ72788.1"/>
    <property type="molecule type" value="Genomic_DNA"/>
</dbReference>
<keyword evidence="1" id="KW-0732">Signal</keyword>
<feature type="chain" id="PRO_5020242438" evidence="1">
    <location>
        <begin position="24"/>
        <end position="205"/>
    </location>
</feature>
<reference evidence="2 3" key="1">
    <citation type="submission" date="2019-03" db="EMBL/GenBank/DDBJ databases">
        <authorList>
            <person name="Kim M.K.M."/>
        </authorList>
    </citation>
    <scope>NUCLEOTIDE SEQUENCE [LARGE SCALE GENOMIC DNA]</scope>
    <source>
        <strain evidence="2 3">17J68-15</strain>
    </source>
</reference>
<proteinExistence type="predicted"/>
<dbReference type="AlphaFoldDB" id="A0A4R4E576"/>
<dbReference type="PROSITE" id="PS51257">
    <property type="entry name" value="PROKAR_LIPOPROTEIN"/>
    <property type="match status" value="1"/>
</dbReference>
<sequence length="205" mass="22511">MKTIHILSLAAGTTLLLAGCSKAVDALEQKVTEAVSVQPATGTVAYTIPAGAHYCSQNGIRAVELKEQAFTVRFDSSAVYRSSDPENQYDINKLWGFTDNGGTDPLQSSARFGWRWSDGALRLFGFVHNRGVFSEKELGTLALNTEAQCRIEVKPSWYVFTFNNHKDSLARTATTPSGKGYQLFPYFGGDEAAPHQVTIWIREAP</sequence>
<comment type="caution">
    <text evidence="2">The sequence shown here is derived from an EMBL/GenBank/DDBJ whole genome shotgun (WGS) entry which is preliminary data.</text>
</comment>
<feature type="signal peptide" evidence="1">
    <location>
        <begin position="1"/>
        <end position="23"/>
    </location>
</feature>
<protein>
    <submittedName>
        <fullName evidence="2">Uncharacterized protein</fullName>
    </submittedName>
</protein>
<accession>A0A4R4E576</accession>
<evidence type="ECO:0000313" key="3">
    <source>
        <dbReference type="Proteomes" id="UP000295164"/>
    </source>
</evidence>
<dbReference type="RefSeq" id="WP_131851711.1">
    <property type="nucleotide sequence ID" value="NZ_SKFH01000010.1"/>
</dbReference>
<evidence type="ECO:0000256" key="1">
    <source>
        <dbReference type="SAM" id="SignalP"/>
    </source>
</evidence>
<dbReference type="OrthoDB" id="652507at2"/>
<organism evidence="2 3">
    <name type="scientific">Flaviaesturariibacter aridisoli</name>
    <dbReference type="NCBI Taxonomy" id="2545761"/>
    <lineage>
        <taxon>Bacteria</taxon>
        <taxon>Pseudomonadati</taxon>
        <taxon>Bacteroidota</taxon>
        <taxon>Chitinophagia</taxon>
        <taxon>Chitinophagales</taxon>
        <taxon>Chitinophagaceae</taxon>
        <taxon>Flaviaestuariibacter</taxon>
    </lineage>
</organism>
<evidence type="ECO:0000313" key="2">
    <source>
        <dbReference type="EMBL" id="TCZ72788.1"/>
    </source>
</evidence>
<dbReference type="Proteomes" id="UP000295164">
    <property type="component" value="Unassembled WGS sequence"/>
</dbReference>